<proteinExistence type="predicted"/>
<evidence type="ECO:0000256" key="1">
    <source>
        <dbReference type="SAM" id="MobiDB-lite"/>
    </source>
</evidence>
<reference evidence="2 3" key="1">
    <citation type="journal article" date="2011" name="J. Bacteriol.">
        <title>Genome sequence of Methyloversatilis universalis FAM5T, a methylotrophic representative of the order Rhodocyclales.</title>
        <authorList>
            <person name="Kittichotirat W."/>
            <person name="Good N.M."/>
            <person name="Hall R."/>
            <person name="Bringel F."/>
            <person name="Lajus A."/>
            <person name="Medigue C."/>
            <person name="Smalley N.E."/>
            <person name="Beck D."/>
            <person name="Bumgarner R."/>
            <person name="Vuilleumier S."/>
            <person name="Kalyuzhnaya M.G."/>
        </authorList>
    </citation>
    <scope>NUCLEOTIDE SEQUENCE [LARGE SCALE GENOMIC DNA]</scope>
    <source>
        <strain evidence="3">ATCC BAA-1314 / JCM 13912 / FAM5</strain>
    </source>
</reference>
<name>F5RF94_METUF</name>
<comment type="caution">
    <text evidence="2">The sequence shown here is derived from an EMBL/GenBank/DDBJ whole genome shotgun (WGS) entry which is preliminary data.</text>
</comment>
<dbReference type="Proteomes" id="UP000005019">
    <property type="component" value="Unassembled WGS sequence"/>
</dbReference>
<feature type="region of interest" description="Disordered" evidence="1">
    <location>
        <begin position="22"/>
        <end position="41"/>
    </location>
</feature>
<organism evidence="2 3">
    <name type="scientific">Methyloversatilis universalis (strain ATCC BAA-1314 / DSM 25237 / JCM 13912 / CCUG 52030 / FAM5)</name>
    <dbReference type="NCBI Taxonomy" id="1000565"/>
    <lineage>
        <taxon>Bacteria</taxon>
        <taxon>Pseudomonadati</taxon>
        <taxon>Pseudomonadota</taxon>
        <taxon>Betaproteobacteria</taxon>
        <taxon>Nitrosomonadales</taxon>
        <taxon>Sterolibacteriaceae</taxon>
        <taxon>Methyloversatilis</taxon>
    </lineage>
</organism>
<sequence length="65" mass="7185">MRTSDAEVVLLAIGHRRSGGLAARDLTGQSGQRVAPRRPGRQPRVRFTFRADVRVYVLEAEVPQG</sequence>
<evidence type="ECO:0000313" key="2">
    <source>
        <dbReference type="EMBL" id="EGK70750.1"/>
    </source>
</evidence>
<keyword evidence="3" id="KW-1185">Reference proteome</keyword>
<accession>F5RF94</accession>
<dbReference type="EMBL" id="AFHG01000053">
    <property type="protein sequence ID" value="EGK70750.1"/>
    <property type="molecule type" value="Genomic_DNA"/>
</dbReference>
<gene>
    <name evidence="2" type="ORF">METUNv1_02971</name>
</gene>
<evidence type="ECO:0000313" key="3">
    <source>
        <dbReference type="Proteomes" id="UP000005019"/>
    </source>
</evidence>
<dbReference type="AlphaFoldDB" id="F5RF94"/>
<protein>
    <submittedName>
        <fullName evidence="2">Uncharacterized protein</fullName>
    </submittedName>
</protein>